<evidence type="ECO:0000313" key="2">
    <source>
        <dbReference type="EMBL" id="MFC6724214.1"/>
    </source>
</evidence>
<proteinExistence type="predicted"/>
<accession>A0ABD5RXP0</accession>
<reference evidence="2 3" key="1">
    <citation type="journal article" date="2019" name="Int. J. Syst. Evol. Microbiol.">
        <title>The Global Catalogue of Microorganisms (GCM) 10K type strain sequencing project: providing services to taxonomists for standard genome sequencing and annotation.</title>
        <authorList>
            <consortium name="The Broad Institute Genomics Platform"/>
            <consortium name="The Broad Institute Genome Sequencing Center for Infectious Disease"/>
            <person name="Wu L."/>
            <person name="Ma J."/>
        </authorList>
    </citation>
    <scope>NUCLEOTIDE SEQUENCE [LARGE SCALE GENOMIC DNA]</scope>
    <source>
        <strain evidence="2 3">NBRC 111368</strain>
    </source>
</reference>
<evidence type="ECO:0000259" key="1">
    <source>
        <dbReference type="Pfam" id="PF26457"/>
    </source>
</evidence>
<feature type="domain" description="DUF8136" evidence="1">
    <location>
        <begin position="19"/>
        <end position="81"/>
    </location>
</feature>
<evidence type="ECO:0000313" key="3">
    <source>
        <dbReference type="Proteomes" id="UP001596328"/>
    </source>
</evidence>
<organism evidence="2 3">
    <name type="scientific">Halobium palmae</name>
    <dbReference type="NCBI Taxonomy" id="1776492"/>
    <lineage>
        <taxon>Archaea</taxon>
        <taxon>Methanobacteriati</taxon>
        <taxon>Methanobacteriota</taxon>
        <taxon>Stenosarchaea group</taxon>
        <taxon>Halobacteria</taxon>
        <taxon>Halobacteriales</taxon>
        <taxon>Haloferacaceae</taxon>
        <taxon>Halobium</taxon>
    </lineage>
</organism>
<dbReference type="AlphaFoldDB" id="A0ABD5RXP0"/>
<gene>
    <name evidence="2" type="ORF">ACFQE1_07470</name>
</gene>
<dbReference type="EMBL" id="JBHSWU010000124">
    <property type="protein sequence ID" value="MFC6724214.1"/>
    <property type="molecule type" value="Genomic_DNA"/>
</dbReference>
<dbReference type="InterPro" id="IPR058449">
    <property type="entry name" value="DUF8136"/>
</dbReference>
<sequence>MSSDDEPDVPDRDVVLGYLEGALEEAHEKVESGRVYDAENEKVRIQWIRGLAYVAGQYRQLKKDKDLEEMEARLERIEEAQGLGDQ</sequence>
<name>A0ABD5RXP0_9EURY</name>
<keyword evidence="3" id="KW-1185">Reference proteome</keyword>
<dbReference type="Proteomes" id="UP001596328">
    <property type="component" value="Unassembled WGS sequence"/>
</dbReference>
<dbReference type="Pfam" id="PF26457">
    <property type="entry name" value="DUF8136"/>
    <property type="match status" value="1"/>
</dbReference>
<comment type="caution">
    <text evidence="2">The sequence shown here is derived from an EMBL/GenBank/DDBJ whole genome shotgun (WGS) entry which is preliminary data.</text>
</comment>
<protein>
    <recommendedName>
        <fullName evidence="1">DUF8136 domain-containing protein</fullName>
    </recommendedName>
</protein>